<keyword evidence="7" id="KW-1185">Reference proteome</keyword>
<comment type="function">
    <text evidence="1">Ornithine decarboxylase (ODC) antizyme protein that negatively regulates ODC activity and intracellular polyamine biosynthesis in response to increased intracellular polyamine levels. Binds to ODC monomers, inhibiting the assembly of the functional ODC homodimer, and targets the monomers for ubiquitin-independent proteolytic destruction by the 26S proteasome.</text>
</comment>
<dbReference type="GO" id="GO:0045732">
    <property type="term" value="P:positive regulation of protein catabolic process"/>
    <property type="evidence" value="ECO:0007669"/>
    <property type="project" value="TreeGrafter"/>
</dbReference>
<dbReference type="Gene3D" id="3.40.630.60">
    <property type="match status" value="1"/>
</dbReference>
<comment type="subunit">
    <text evidence="3">Interacts with ODC and thereby sterically blocks ODC homodimerization.</text>
</comment>
<accession>A0A9N9C5Q4</accession>
<evidence type="ECO:0000256" key="2">
    <source>
        <dbReference type="ARBA" id="ARBA00008796"/>
    </source>
</evidence>
<comment type="caution">
    <text evidence="6">The sequence shown here is derived from an EMBL/GenBank/DDBJ whole genome shotgun (WGS) entry which is preliminary data.</text>
</comment>
<dbReference type="OrthoDB" id="5959761at2759"/>
<reference evidence="6" key="1">
    <citation type="submission" date="2021-06" db="EMBL/GenBank/DDBJ databases">
        <authorList>
            <person name="Kallberg Y."/>
            <person name="Tangrot J."/>
            <person name="Rosling A."/>
        </authorList>
    </citation>
    <scope>NUCLEOTIDE SEQUENCE</scope>
    <source>
        <strain evidence="6">MT106</strain>
    </source>
</reference>
<dbReference type="PANTHER" id="PTHR10279:SF10">
    <property type="entry name" value="ORNITHINE DECARBOXYLASE ANTIZYME"/>
    <property type="match status" value="1"/>
</dbReference>
<dbReference type="Pfam" id="PF02100">
    <property type="entry name" value="ODC_AZ"/>
    <property type="match status" value="1"/>
</dbReference>
<proteinExistence type="inferred from homology"/>
<dbReference type="GO" id="GO:0005737">
    <property type="term" value="C:cytoplasm"/>
    <property type="evidence" value="ECO:0007669"/>
    <property type="project" value="TreeGrafter"/>
</dbReference>
<dbReference type="PANTHER" id="PTHR10279">
    <property type="entry name" value="ORNITHINE DECARBOXYLASE ANTIZYME"/>
    <property type="match status" value="1"/>
</dbReference>
<dbReference type="InterPro" id="IPR038581">
    <property type="entry name" value="ODC_AZ_sf"/>
</dbReference>
<keyword evidence="5" id="KW-0688">Ribosomal frameshifting</keyword>
<dbReference type="Proteomes" id="UP000789831">
    <property type="component" value="Unassembled WGS sequence"/>
</dbReference>
<evidence type="ECO:0000313" key="7">
    <source>
        <dbReference type="Proteomes" id="UP000789831"/>
    </source>
</evidence>
<dbReference type="GO" id="GO:0008073">
    <property type="term" value="F:ornithine decarboxylase inhibitor activity"/>
    <property type="evidence" value="ECO:0007669"/>
    <property type="project" value="InterPro"/>
</dbReference>
<dbReference type="InterPro" id="IPR002993">
    <property type="entry name" value="ODC_AZ"/>
</dbReference>
<dbReference type="InterPro" id="IPR016181">
    <property type="entry name" value="Acyl_CoA_acyltransferase"/>
</dbReference>
<dbReference type="GO" id="GO:0075523">
    <property type="term" value="P:viral translational frameshifting"/>
    <property type="evidence" value="ECO:0007669"/>
    <property type="project" value="UniProtKB-KW"/>
</dbReference>
<name>A0A9N9C5Q4_9GLOM</name>
<protein>
    <recommendedName>
        <fullName evidence="4">Ornithine decarboxylase antizyme</fullName>
    </recommendedName>
</protein>
<evidence type="ECO:0000256" key="4">
    <source>
        <dbReference type="ARBA" id="ARBA00017712"/>
    </source>
</evidence>
<dbReference type="GO" id="GO:0005634">
    <property type="term" value="C:nucleus"/>
    <property type="evidence" value="ECO:0007669"/>
    <property type="project" value="TreeGrafter"/>
</dbReference>
<evidence type="ECO:0000256" key="1">
    <source>
        <dbReference type="ARBA" id="ARBA00002307"/>
    </source>
</evidence>
<organism evidence="6 7">
    <name type="scientific">Ambispora gerdemannii</name>
    <dbReference type="NCBI Taxonomy" id="144530"/>
    <lineage>
        <taxon>Eukaryota</taxon>
        <taxon>Fungi</taxon>
        <taxon>Fungi incertae sedis</taxon>
        <taxon>Mucoromycota</taxon>
        <taxon>Glomeromycotina</taxon>
        <taxon>Glomeromycetes</taxon>
        <taxon>Archaeosporales</taxon>
        <taxon>Ambisporaceae</taxon>
        <taxon>Ambispora</taxon>
    </lineage>
</organism>
<gene>
    <name evidence="6" type="ORF">AGERDE_LOCUS8463</name>
</gene>
<evidence type="ECO:0000256" key="5">
    <source>
        <dbReference type="ARBA" id="ARBA00022758"/>
    </source>
</evidence>
<sequence length="223" mass="24309">MAGQINMIQLKDFNSSYPQSMSQSEEELLAVCLTQRPSQQQQQLNSNPSAIITLPVSIDATLRQGGAPDMTPELFMNTTQGLLAHKSGSFMGSSGGLNLSNSSTKGGSELFRTGIPSASIDMILTIVSAQPKSEYAWKGFVVNETLFLKGSGLENVDLRESIVAVLELAEECLKCRSLVVCLNKKDPQLTTLIRTFMYVGFEACAPQVFDHDTEKFMLVGMEL</sequence>
<dbReference type="EMBL" id="CAJVPL010001799">
    <property type="protein sequence ID" value="CAG8588067.1"/>
    <property type="molecule type" value="Genomic_DNA"/>
</dbReference>
<comment type="similarity">
    <text evidence="2">Belongs to the ODC antizyme family.</text>
</comment>
<evidence type="ECO:0000313" key="6">
    <source>
        <dbReference type="EMBL" id="CAG8588067.1"/>
    </source>
</evidence>
<dbReference type="SUPFAM" id="SSF55729">
    <property type="entry name" value="Acyl-CoA N-acyltransferases (Nat)"/>
    <property type="match status" value="1"/>
</dbReference>
<evidence type="ECO:0000256" key="3">
    <source>
        <dbReference type="ARBA" id="ARBA00011486"/>
    </source>
</evidence>
<dbReference type="AlphaFoldDB" id="A0A9N9C5Q4"/>